<dbReference type="STRING" id="663321.REG_1690"/>
<dbReference type="Proteomes" id="UP000005726">
    <property type="component" value="Unassembled WGS sequence"/>
</dbReference>
<evidence type="ECO:0000313" key="2">
    <source>
        <dbReference type="Proteomes" id="UP000005726"/>
    </source>
</evidence>
<sequence length="102" mass="12027">MTEIINTAFYQTKNSSPGVLNTSMTLKERMESLKKDLAEKVTSAETKEARHEALKNAFNKHAEYLKPASSRVNYLRKFLRKKLLILMILNKEKKKKRSFHWR</sequence>
<dbReference type="EMBL" id="GL379645">
    <property type="protein sequence ID" value="EFL91407.1"/>
    <property type="molecule type" value="Genomic_DNA"/>
</dbReference>
<dbReference type="AlphaFoldDB" id="E0WUA9"/>
<accession>E0WUA9</accession>
<protein>
    <submittedName>
        <fullName evidence="1">Uncharacterized protein</fullName>
    </submittedName>
</protein>
<dbReference type="HOGENOM" id="CLU_2272299_0_0_6"/>
<keyword evidence="2" id="KW-1185">Reference proteome</keyword>
<gene>
    <name evidence="1" type="ORF">REG_1690</name>
</gene>
<reference evidence="1" key="1">
    <citation type="journal article" date="2009" name="Environ. Microbiol.">
        <title>Dynamics of genome evolution in facultative symbionts of aphids.</title>
        <authorList>
            <person name="Degnan P.H."/>
            <person name="Leonardo T.E."/>
            <person name="Cass B.N."/>
            <person name="Hurwitz B."/>
            <person name="Stern D."/>
            <person name="Gibbs R.A."/>
            <person name="Richards S."/>
            <person name="Moran N.A."/>
        </authorList>
    </citation>
    <scope>NUCLEOTIDE SEQUENCE [LARGE SCALE GENOMIC DNA]</scope>
    <source>
        <strain evidence="1">LSR1</strain>
    </source>
</reference>
<proteinExistence type="predicted"/>
<name>E0WUA9_9ENTR</name>
<evidence type="ECO:0000313" key="1">
    <source>
        <dbReference type="EMBL" id="EFL91407.1"/>
    </source>
</evidence>
<dbReference type="RefSeq" id="WP_006705298.1">
    <property type="nucleotide sequence ID" value="NZ_CAWLGB010000057.1"/>
</dbReference>
<organism evidence="1 2">
    <name type="scientific">Candidatus Regiella insecticola LSR1</name>
    <dbReference type="NCBI Taxonomy" id="663321"/>
    <lineage>
        <taxon>Bacteria</taxon>
        <taxon>Pseudomonadati</taxon>
        <taxon>Pseudomonadota</taxon>
        <taxon>Gammaproteobacteria</taxon>
        <taxon>Enterobacterales</taxon>
        <taxon>Enterobacteriaceae</taxon>
        <taxon>aphid secondary symbionts</taxon>
        <taxon>Candidatus Regiella</taxon>
    </lineage>
</organism>